<keyword evidence="5 10" id="KW-0862">Zinc</keyword>
<dbReference type="Ensembl" id="ENSEBUT00000007633.1">
    <property type="protein sequence ID" value="ENSEBUP00000007160.1"/>
    <property type="gene ID" value="ENSEBUG00000004695.1"/>
</dbReference>
<evidence type="ECO:0000256" key="6">
    <source>
        <dbReference type="ARBA" id="ARBA00023049"/>
    </source>
</evidence>
<proteinExistence type="inferred from homology"/>
<evidence type="ECO:0000256" key="10">
    <source>
        <dbReference type="RuleBase" id="RU003983"/>
    </source>
</evidence>
<evidence type="ECO:0000256" key="3">
    <source>
        <dbReference type="ARBA" id="ARBA00022723"/>
    </source>
</evidence>
<dbReference type="GeneTree" id="ENSGT00390000007027"/>
<comment type="similarity">
    <text evidence="7 10">Belongs to the peptidase M48 family.</text>
</comment>
<dbReference type="Gene3D" id="3.30.2010.10">
    <property type="entry name" value="Metalloproteases ('zincins'), catalytic domain"/>
    <property type="match status" value="1"/>
</dbReference>
<dbReference type="AlphaFoldDB" id="A0A8C4NIC8"/>
<comment type="cofactor">
    <cofactor evidence="10">
        <name>Zn(2+)</name>
        <dbReference type="ChEBI" id="CHEBI:29105"/>
    </cofactor>
    <text evidence="10">Binds 1 zinc ion per subunit.</text>
</comment>
<sequence>MLILVPITGRRRVLVFTSQQFEYLSELQLQELMEEHGENILPADDPWHKFVSAVLQHIISRNTDVPQISAVTWKVNVVDVPEQNAFVLANGHVFVFTGMLSVTCDANQLATVLSHEMAHAILGHSQERASYLQLQEMLSLVVVTVLWATLPIDLIAAFLHWAQEKACKVLCELPHSRLMEAEADEVGLQLMAKACLDVRSSSAFWEQMQFQREMNGEEQLPRWLSTHPTFVQRAKVIDTFIPKAVELSKQCLCPPLPECDPRTPVRIARELVGLSGPLTLKQLRPSQAISKETAPDLSHPATVEAAQGVTA</sequence>
<evidence type="ECO:0000313" key="13">
    <source>
        <dbReference type="Ensembl" id="ENSEBUP00000007160.1"/>
    </source>
</evidence>
<evidence type="ECO:0000256" key="5">
    <source>
        <dbReference type="ARBA" id="ARBA00022833"/>
    </source>
</evidence>
<dbReference type="Pfam" id="PF01435">
    <property type="entry name" value="Peptidase_M48"/>
    <property type="match status" value="1"/>
</dbReference>
<dbReference type="GO" id="GO:0034982">
    <property type="term" value="P:mitochondrial protein processing"/>
    <property type="evidence" value="ECO:0007669"/>
    <property type="project" value="TreeGrafter"/>
</dbReference>
<feature type="domain" description="Peptidase M48" evidence="12">
    <location>
        <begin position="55"/>
        <end position="238"/>
    </location>
</feature>
<reference evidence="13" key="1">
    <citation type="submission" date="2025-08" db="UniProtKB">
        <authorList>
            <consortium name="Ensembl"/>
        </authorList>
    </citation>
    <scope>IDENTIFICATION</scope>
</reference>
<dbReference type="GO" id="GO:0005743">
    <property type="term" value="C:mitochondrial inner membrane"/>
    <property type="evidence" value="ECO:0007669"/>
    <property type="project" value="TreeGrafter"/>
</dbReference>
<dbReference type="GO" id="GO:0046872">
    <property type="term" value="F:metal ion binding"/>
    <property type="evidence" value="ECO:0007669"/>
    <property type="project" value="UniProtKB-KW"/>
</dbReference>
<dbReference type="PANTHER" id="PTHR22726:SF1">
    <property type="entry name" value="METALLOENDOPEPTIDASE OMA1, MITOCHONDRIAL"/>
    <property type="match status" value="1"/>
</dbReference>
<dbReference type="CDD" id="cd07331">
    <property type="entry name" value="M48C_Oma1_like"/>
    <property type="match status" value="1"/>
</dbReference>
<evidence type="ECO:0000256" key="4">
    <source>
        <dbReference type="ARBA" id="ARBA00022801"/>
    </source>
</evidence>
<keyword evidence="4 10" id="KW-0378">Hydrolase</keyword>
<evidence type="ECO:0000256" key="2">
    <source>
        <dbReference type="ARBA" id="ARBA00022670"/>
    </source>
</evidence>
<evidence type="ECO:0000313" key="14">
    <source>
        <dbReference type="Proteomes" id="UP000694388"/>
    </source>
</evidence>
<name>A0A8C4NIC8_EPTBU</name>
<keyword evidence="2 10" id="KW-0645">Protease</keyword>
<evidence type="ECO:0000256" key="1">
    <source>
        <dbReference type="ARBA" id="ARBA00011182"/>
    </source>
</evidence>
<evidence type="ECO:0000256" key="8">
    <source>
        <dbReference type="ARBA" id="ARBA00040360"/>
    </source>
</evidence>
<organism evidence="13 14">
    <name type="scientific">Eptatretus burgeri</name>
    <name type="common">Inshore hagfish</name>
    <dbReference type="NCBI Taxonomy" id="7764"/>
    <lineage>
        <taxon>Eukaryota</taxon>
        <taxon>Metazoa</taxon>
        <taxon>Chordata</taxon>
        <taxon>Craniata</taxon>
        <taxon>Vertebrata</taxon>
        <taxon>Cyclostomata</taxon>
        <taxon>Myxini</taxon>
        <taxon>Myxiniformes</taxon>
        <taxon>Myxinidae</taxon>
        <taxon>Eptatretinae</taxon>
        <taxon>Eptatretus</taxon>
    </lineage>
</organism>
<keyword evidence="14" id="KW-1185">Reference proteome</keyword>
<reference evidence="13" key="2">
    <citation type="submission" date="2025-09" db="UniProtKB">
        <authorList>
            <consortium name="Ensembl"/>
        </authorList>
    </citation>
    <scope>IDENTIFICATION</scope>
</reference>
<dbReference type="InterPro" id="IPR001915">
    <property type="entry name" value="Peptidase_M48"/>
</dbReference>
<evidence type="ECO:0000256" key="7">
    <source>
        <dbReference type="ARBA" id="ARBA00038233"/>
    </source>
</evidence>
<keyword evidence="6 10" id="KW-0482">Metalloprotease</keyword>
<comment type="subunit">
    <text evidence="1">Homooligomer.</text>
</comment>
<evidence type="ECO:0000259" key="12">
    <source>
        <dbReference type="Pfam" id="PF01435"/>
    </source>
</evidence>
<dbReference type="PANTHER" id="PTHR22726">
    <property type="entry name" value="METALLOENDOPEPTIDASE OMA1"/>
    <property type="match status" value="1"/>
</dbReference>
<dbReference type="InterPro" id="IPR051156">
    <property type="entry name" value="Mito/Outer_Membr_Metalloprot"/>
</dbReference>
<dbReference type="GO" id="GO:0004222">
    <property type="term" value="F:metalloendopeptidase activity"/>
    <property type="evidence" value="ECO:0007669"/>
    <property type="project" value="InterPro"/>
</dbReference>
<feature type="region of interest" description="Disordered" evidence="11">
    <location>
        <begin position="290"/>
        <end position="311"/>
    </location>
</feature>
<dbReference type="OMA" id="QWEVNLI"/>
<evidence type="ECO:0000256" key="11">
    <source>
        <dbReference type="SAM" id="MobiDB-lite"/>
    </source>
</evidence>
<dbReference type="Proteomes" id="UP000694388">
    <property type="component" value="Unplaced"/>
</dbReference>
<dbReference type="GO" id="GO:0006515">
    <property type="term" value="P:protein quality control for misfolded or incompletely synthesized proteins"/>
    <property type="evidence" value="ECO:0007669"/>
    <property type="project" value="TreeGrafter"/>
</dbReference>
<accession>A0A8C4NIC8</accession>
<protein>
    <recommendedName>
        <fullName evidence="8">Metalloendopeptidase OMA1, mitochondrial</fullName>
    </recommendedName>
    <alternativeName>
        <fullName evidence="9">Overlapping with the m-AAA protease 1 homolog</fullName>
    </alternativeName>
</protein>
<keyword evidence="3" id="KW-0479">Metal-binding</keyword>
<evidence type="ECO:0000256" key="9">
    <source>
        <dbReference type="ARBA" id="ARBA00042978"/>
    </source>
</evidence>